<dbReference type="RefSeq" id="WP_191250187.1">
    <property type="nucleotide sequence ID" value="NZ_BNCI01000001.1"/>
</dbReference>
<proteinExistence type="predicted"/>
<reference evidence="1" key="2">
    <citation type="submission" date="2020-09" db="EMBL/GenBank/DDBJ databases">
        <authorList>
            <person name="Sun Q."/>
            <person name="Kim S."/>
        </authorList>
    </citation>
    <scope>NUCLEOTIDE SEQUENCE</scope>
    <source>
        <strain evidence="1">KCTC 42590</strain>
    </source>
</reference>
<dbReference type="AlphaFoldDB" id="A0A919E5Y0"/>
<evidence type="ECO:0000313" key="1">
    <source>
        <dbReference type="EMBL" id="GHF15669.1"/>
    </source>
</evidence>
<keyword evidence="2" id="KW-1185">Reference proteome</keyword>
<dbReference type="Proteomes" id="UP000630923">
    <property type="component" value="Unassembled WGS sequence"/>
</dbReference>
<gene>
    <name evidence="1" type="ORF">GCM10017044_07320</name>
</gene>
<name>A0A919E5Y0_9PROT</name>
<protein>
    <submittedName>
        <fullName evidence="1">Uncharacterized protein</fullName>
    </submittedName>
</protein>
<evidence type="ECO:0000313" key="2">
    <source>
        <dbReference type="Proteomes" id="UP000630923"/>
    </source>
</evidence>
<comment type="caution">
    <text evidence="1">The sequence shown here is derived from an EMBL/GenBank/DDBJ whole genome shotgun (WGS) entry which is preliminary data.</text>
</comment>
<sequence>MPRTLAVTVLKEKEPYLSGSFDVTDEDYAVVANLLEEIALDRAGAEDLLIGYMHTQKVGQASEDIGKMAMVATVYMLKHGETDIVIEMPDGPPSGTFPQ</sequence>
<organism evidence="1 2">
    <name type="scientific">Kordiimonas sediminis</name>
    <dbReference type="NCBI Taxonomy" id="1735581"/>
    <lineage>
        <taxon>Bacteria</taxon>
        <taxon>Pseudomonadati</taxon>
        <taxon>Pseudomonadota</taxon>
        <taxon>Alphaproteobacteria</taxon>
        <taxon>Kordiimonadales</taxon>
        <taxon>Kordiimonadaceae</taxon>
        <taxon>Kordiimonas</taxon>
    </lineage>
</organism>
<dbReference type="EMBL" id="BNCI01000001">
    <property type="protein sequence ID" value="GHF15669.1"/>
    <property type="molecule type" value="Genomic_DNA"/>
</dbReference>
<reference evidence="1" key="1">
    <citation type="journal article" date="2014" name="Int. J. Syst. Evol. Microbiol.">
        <title>Complete genome sequence of Corynebacterium casei LMG S-19264T (=DSM 44701T), isolated from a smear-ripened cheese.</title>
        <authorList>
            <consortium name="US DOE Joint Genome Institute (JGI-PGF)"/>
            <person name="Walter F."/>
            <person name="Albersmeier A."/>
            <person name="Kalinowski J."/>
            <person name="Ruckert C."/>
        </authorList>
    </citation>
    <scope>NUCLEOTIDE SEQUENCE</scope>
    <source>
        <strain evidence="1">KCTC 42590</strain>
    </source>
</reference>
<accession>A0A919E5Y0</accession>